<feature type="domain" description="CopC" evidence="8">
    <location>
        <begin position="25"/>
        <end position="120"/>
    </location>
</feature>
<dbReference type="SUPFAM" id="SSF81296">
    <property type="entry name" value="E set domains"/>
    <property type="match status" value="1"/>
</dbReference>
<evidence type="ECO:0000259" key="8">
    <source>
        <dbReference type="Pfam" id="PF04234"/>
    </source>
</evidence>
<name>A0A1H9C6J1_9HYPH</name>
<feature type="chain" id="PRO_5011577042" description="CopC domain-containing protein" evidence="7">
    <location>
        <begin position="25"/>
        <end position="123"/>
    </location>
</feature>
<dbReference type="Proteomes" id="UP000199647">
    <property type="component" value="Unassembled WGS sequence"/>
</dbReference>
<dbReference type="PANTHER" id="PTHR34820">
    <property type="entry name" value="INNER MEMBRANE PROTEIN YEBZ"/>
    <property type="match status" value="1"/>
</dbReference>
<gene>
    <name evidence="9" type="ORF">SAMN05216548_10265</name>
</gene>
<dbReference type="Gene3D" id="2.60.40.1220">
    <property type="match status" value="1"/>
</dbReference>
<dbReference type="GO" id="GO:0042597">
    <property type="term" value="C:periplasmic space"/>
    <property type="evidence" value="ECO:0007669"/>
    <property type="project" value="UniProtKB-SubCell"/>
</dbReference>
<keyword evidence="6" id="KW-0186">Copper</keyword>
<keyword evidence="3" id="KW-0479">Metal-binding</keyword>
<dbReference type="InterPro" id="IPR014755">
    <property type="entry name" value="Cu-Rt/internalin_Ig-like"/>
</dbReference>
<dbReference type="PANTHER" id="PTHR34820:SF4">
    <property type="entry name" value="INNER MEMBRANE PROTEIN YEBZ"/>
    <property type="match status" value="1"/>
</dbReference>
<dbReference type="GO" id="GO:0046688">
    <property type="term" value="P:response to copper ion"/>
    <property type="evidence" value="ECO:0007669"/>
    <property type="project" value="InterPro"/>
</dbReference>
<evidence type="ECO:0000256" key="3">
    <source>
        <dbReference type="ARBA" id="ARBA00022723"/>
    </source>
</evidence>
<sequence length="123" mass="12594">MTIIARTIVAAAAIGLGLSSTAFAHAHLKTTVPAAESTVSTSPAELDLGFSEGLDVAFSRAALKGADGKLVETGKAALKAGDGRTLVVPLMAPLQPGYYTVDWQALSTDGHKTTGSYGFTFKP</sequence>
<accession>A0A1H9C6J1</accession>
<evidence type="ECO:0000256" key="5">
    <source>
        <dbReference type="ARBA" id="ARBA00022764"/>
    </source>
</evidence>
<evidence type="ECO:0000256" key="1">
    <source>
        <dbReference type="ARBA" id="ARBA00004418"/>
    </source>
</evidence>
<reference evidence="9 10" key="1">
    <citation type="submission" date="2016-10" db="EMBL/GenBank/DDBJ databases">
        <authorList>
            <person name="de Groot N.N."/>
        </authorList>
    </citation>
    <scope>NUCLEOTIDE SEQUENCE [LARGE SCALE GENOMIC DNA]</scope>
    <source>
        <strain evidence="9 10">A52C2</strain>
    </source>
</reference>
<dbReference type="STRING" id="1855383.SAMN05216548_10265"/>
<evidence type="ECO:0000313" key="9">
    <source>
        <dbReference type="EMBL" id="SEP96734.1"/>
    </source>
</evidence>
<dbReference type="GO" id="GO:0006825">
    <property type="term" value="P:copper ion transport"/>
    <property type="evidence" value="ECO:0007669"/>
    <property type="project" value="InterPro"/>
</dbReference>
<dbReference type="RefSeq" id="WP_092495254.1">
    <property type="nucleotide sequence ID" value="NZ_FOFG01000002.1"/>
</dbReference>
<dbReference type="EMBL" id="FOFG01000002">
    <property type="protein sequence ID" value="SEP96734.1"/>
    <property type="molecule type" value="Genomic_DNA"/>
</dbReference>
<dbReference type="Pfam" id="PF04234">
    <property type="entry name" value="CopC"/>
    <property type="match status" value="1"/>
</dbReference>
<dbReference type="InterPro" id="IPR032694">
    <property type="entry name" value="CopC/D"/>
</dbReference>
<dbReference type="InterPro" id="IPR047685">
    <property type="entry name" value="CopC-like"/>
</dbReference>
<dbReference type="InterPro" id="IPR014756">
    <property type="entry name" value="Ig_E-set"/>
</dbReference>
<dbReference type="AlphaFoldDB" id="A0A1H9C6J1"/>
<protein>
    <recommendedName>
        <fullName evidence="8">CopC domain-containing protein</fullName>
    </recommendedName>
</protein>
<keyword evidence="4 7" id="KW-0732">Signal</keyword>
<evidence type="ECO:0000256" key="4">
    <source>
        <dbReference type="ARBA" id="ARBA00022729"/>
    </source>
</evidence>
<dbReference type="NCBIfam" id="NF033814">
    <property type="entry name" value="copper_CopC"/>
    <property type="match status" value="1"/>
</dbReference>
<dbReference type="OrthoDB" id="9796814at2"/>
<evidence type="ECO:0000256" key="2">
    <source>
        <dbReference type="ARBA" id="ARBA00010509"/>
    </source>
</evidence>
<organism evidence="9 10">
    <name type="scientific">Faunimonas pinastri</name>
    <dbReference type="NCBI Taxonomy" id="1855383"/>
    <lineage>
        <taxon>Bacteria</taxon>
        <taxon>Pseudomonadati</taxon>
        <taxon>Pseudomonadota</taxon>
        <taxon>Alphaproteobacteria</taxon>
        <taxon>Hyphomicrobiales</taxon>
        <taxon>Afifellaceae</taxon>
        <taxon>Faunimonas</taxon>
    </lineage>
</organism>
<keyword evidence="5" id="KW-0574">Periplasm</keyword>
<evidence type="ECO:0000313" key="10">
    <source>
        <dbReference type="Proteomes" id="UP000199647"/>
    </source>
</evidence>
<feature type="signal peptide" evidence="7">
    <location>
        <begin position="1"/>
        <end position="24"/>
    </location>
</feature>
<comment type="subcellular location">
    <subcellularLocation>
        <location evidence="1">Periplasm</location>
    </subcellularLocation>
</comment>
<evidence type="ECO:0000256" key="6">
    <source>
        <dbReference type="ARBA" id="ARBA00023008"/>
    </source>
</evidence>
<proteinExistence type="inferred from homology"/>
<dbReference type="GO" id="GO:0005886">
    <property type="term" value="C:plasma membrane"/>
    <property type="evidence" value="ECO:0007669"/>
    <property type="project" value="TreeGrafter"/>
</dbReference>
<dbReference type="GO" id="GO:0005507">
    <property type="term" value="F:copper ion binding"/>
    <property type="evidence" value="ECO:0007669"/>
    <property type="project" value="InterPro"/>
</dbReference>
<comment type="similarity">
    <text evidence="2">Belongs to the CopC family.</text>
</comment>
<keyword evidence="10" id="KW-1185">Reference proteome</keyword>
<evidence type="ECO:0000256" key="7">
    <source>
        <dbReference type="SAM" id="SignalP"/>
    </source>
</evidence>
<dbReference type="InterPro" id="IPR007348">
    <property type="entry name" value="CopC_dom"/>
</dbReference>